<evidence type="ECO:0008006" key="8">
    <source>
        <dbReference type="Google" id="ProtNLM"/>
    </source>
</evidence>
<keyword evidence="5" id="KW-1133">Transmembrane helix</keyword>
<dbReference type="GO" id="GO:0046872">
    <property type="term" value="F:metal ion binding"/>
    <property type="evidence" value="ECO:0007669"/>
    <property type="project" value="UniProtKB-KW"/>
</dbReference>
<dbReference type="InterPro" id="IPR002051">
    <property type="entry name" value="Haem_Oase"/>
</dbReference>
<name>A0A3D8T8Q4_9HELO</name>
<dbReference type="InterPro" id="IPR016053">
    <property type="entry name" value="Haem_Oase-like"/>
</dbReference>
<sequence>MPGHELDEHLKAVAQNDKLAAFIAHTTRSVEKNPHVLLAYGWVLYMAIFSGGRYIRAALQDAGGPDGEFWASESSPIKPCSATVQSVHTWPQSGPSQSSESRSSTRTMSHSEDRGKQQSESAARNAVSLQFFNFSGNEDGEDIKRDFKKRMIEADHLLTPGEKEDIITEAQHIFSFMIDMVDELDSVCQTSPAAIAEASSGHRPFNYSRLSVQSTEEKSAQVETNLLHTSGRSGVGNIVKSSSRASFVDSVEKEMGTGPLERLRAVQLDSSGTRSRLHNFRKGVCWLAKPLGYRSWDEKYPRRPICPSMDWATLFVSTTVLAVLVGACAVWYYDYPLSQHVDSVF</sequence>
<dbReference type="GO" id="GO:0006788">
    <property type="term" value="P:heme oxidation"/>
    <property type="evidence" value="ECO:0007669"/>
    <property type="project" value="InterPro"/>
</dbReference>
<evidence type="ECO:0000256" key="5">
    <source>
        <dbReference type="SAM" id="Phobius"/>
    </source>
</evidence>
<protein>
    <recommendedName>
        <fullName evidence="8">Heme oxygenase-like protein</fullName>
    </recommendedName>
</protein>
<evidence type="ECO:0000313" key="7">
    <source>
        <dbReference type="Proteomes" id="UP000256328"/>
    </source>
</evidence>
<accession>A0A3D8T8Q4</accession>
<keyword evidence="3" id="KW-0408">Iron</keyword>
<dbReference type="InterPro" id="IPR016084">
    <property type="entry name" value="Haem_Oase-like_multi-hlx"/>
</dbReference>
<dbReference type="Pfam" id="PF01126">
    <property type="entry name" value="Heme_oxygenase"/>
    <property type="match status" value="1"/>
</dbReference>
<dbReference type="PANTHER" id="PTHR10720:SF0">
    <property type="entry name" value="HEME OXYGENASE"/>
    <property type="match status" value="1"/>
</dbReference>
<keyword evidence="2" id="KW-0479">Metal-binding</keyword>
<dbReference type="SUPFAM" id="SSF48613">
    <property type="entry name" value="Heme oxygenase-like"/>
    <property type="match status" value="1"/>
</dbReference>
<dbReference type="Proteomes" id="UP000256328">
    <property type="component" value="Unassembled WGS sequence"/>
</dbReference>
<comment type="caution">
    <text evidence="6">The sequence shown here is derived from an EMBL/GenBank/DDBJ whole genome shotgun (WGS) entry which is preliminary data.</text>
</comment>
<dbReference type="EMBL" id="PDLN01000001">
    <property type="protein sequence ID" value="RDW94926.1"/>
    <property type="molecule type" value="Genomic_DNA"/>
</dbReference>
<gene>
    <name evidence="6" type="ORF">BP5796_00689</name>
</gene>
<dbReference type="GO" id="GO:0004392">
    <property type="term" value="F:heme oxygenase (decyclizing) activity"/>
    <property type="evidence" value="ECO:0007669"/>
    <property type="project" value="InterPro"/>
</dbReference>
<evidence type="ECO:0000256" key="2">
    <source>
        <dbReference type="ARBA" id="ARBA00022723"/>
    </source>
</evidence>
<evidence type="ECO:0000256" key="3">
    <source>
        <dbReference type="ARBA" id="ARBA00023004"/>
    </source>
</evidence>
<organism evidence="6 7">
    <name type="scientific">Coleophoma crateriformis</name>
    <dbReference type="NCBI Taxonomy" id="565419"/>
    <lineage>
        <taxon>Eukaryota</taxon>
        <taxon>Fungi</taxon>
        <taxon>Dikarya</taxon>
        <taxon>Ascomycota</taxon>
        <taxon>Pezizomycotina</taxon>
        <taxon>Leotiomycetes</taxon>
        <taxon>Helotiales</taxon>
        <taxon>Dermateaceae</taxon>
        <taxon>Coleophoma</taxon>
    </lineage>
</organism>
<reference evidence="6 7" key="1">
    <citation type="journal article" date="2018" name="IMA Fungus">
        <title>IMA Genome-F 9: Draft genome sequence of Annulohypoxylon stygium, Aspergillus mulundensis, Berkeleyomyces basicola (syn. Thielaviopsis basicola), Ceratocystis smalleyi, two Cercospora beticola strains, Coleophoma cylindrospora, Fusarium fracticaudum, Phialophora cf. hyalina, and Morchella septimelata.</title>
        <authorList>
            <person name="Wingfield B.D."/>
            <person name="Bills G.F."/>
            <person name="Dong Y."/>
            <person name="Huang W."/>
            <person name="Nel W.J."/>
            <person name="Swalarsk-Parry B.S."/>
            <person name="Vaghefi N."/>
            <person name="Wilken P.M."/>
            <person name="An Z."/>
            <person name="de Beer Z.W."/>
            <person name="De Vos L."/>
            <person name="Chen L."/>
            <person name="Duong T.A."/>
            <person name="Gao Y."/>
            <person name="Hammerbacher A."/>
            <person name="Kikkert J.R."/>
            <person name="Li Y."/>
            <person name="Li H."/>
            <person name="Li K."/>
            <person name="Li Q."/>
            <person name="Liu X."/>
            <person name="Ma X."/>
            <person name="Naidoo K."/>
            <person name="Pethybridge S.J."/>
            <person name="Sun J."/>
            <person name="Steenkamp E.T."/>
            <person name="van der Nest M.A."/>
            <person name="van Wyk S."/>
            <person name="Wingfield M.J."/>
            <person name="Xiong C."/>
            <person name="Yue Q."/>
            <person name="Zhang X."/>
        </authorList>
    </citation>
    <scope>NUCLEOTIDE SEQUENCE [LARGE SCALE GENOMIC DNA]</scope>
    <source>
        <strain evidence="6 7">BP5796</strain>
    </source>
</reference>
<evidence type="ECO:0000313" key="6">
    <source>
        <dbReference type="EMBL" id="RDW94926.1"/>
    </source>
</evidence>
<dbReference type="AlphaFoldDB" id="A0A3D8T8Q4"/>
<dbReference type="PANTHER" id="PTHR10720">
    <property type="entry name" value="HEME OXYGENASE"/>
    <property type="match status" value="1"/>
</dbReference>
<feature type="region of interest" description="Disordered" evidence="4">
    <location>
        <begin position="82"/>
        <end position="122"/>
    </location>
</feature>
<dbReference type="Gene3D" id="1.20.910.10">
    <property type="entry name" value="Heme oxygenase-like"/>
    <property type="match status" value="1"/>
</dbReference>
<keyword evidence="1" id="KW-0349">Heme</keyword>
<evidence type="ECO:0000256" key="4">
    <source>
        <dbReference type="SAM" id="MobiDB-lite"/>
    </source>
</evidence>
<feature type="transmembrane region" description="Helical" evidence="5">
    <location>
        <begin position="311"/>
        <end position="333"/>
    </location>
</feature>
<feature type="transmembrane region" description="Helical" evidence="5">
    <location>
        <begin position="37"/>
        <end position="55"/>
    </location>
</feature>
<dbReference type="OrthoDB" id="652091at2759"/>
<evidence type="ECO:0000256" key="1">
    <source>
        <dbReference type="ARBA" id="ARBA00022617"/>
    </source>
</evidence>
<keyword evidence="5" id="KW-0472">Membrane</keyword>
<keyword evidence="5" id="KW-0812">Transmembrane</keyword>
<keyword evidence="7" id="KW-1185">Reference proteome</keyword>
<dbReference type="CDD" id="cd19165">
    <property type="entry name" value="HemeO"/>
    <property type="match status" value="1"/>
</dbReference>
<feature type="compositionally biased region" description="Low complexity" evidence="4">
    <location>
        <begin position="91"/>
        <end position="108"/>
    </location>
</feature>
<proteinExistence type="predicted"/>